<dbReference type="Gene3D" id="3.30.300.30">
    <property type="match status" value="1"/>
</dbReference>
<reference evidence="4 5" key="1">
    <citation type="journal article" date="2013" name="Chin. Sci. Bull.">
        <title>Genome survey uncovers the secrets of sex and lifestyle in caterpillar fungus.</title>
        <authorList>
            <person name="Hu X."/>
            <person name="Zhang Y."/>
            <person name="Xiao G."/>
            <person name="Zheng P."/>
            <person name="Xia Y."/>
            <person name="Zhang X."/>
            <person name="St Leger R.J."/>
            <person name="Liu X."/>
            <person name="Wang C."/>
        </authorList>
    </citation>
    <scope>NUCLEOTIDE SEQUENCE [LARGE SCALE GENOMIC DNA]</scope>
    <source>
        <strain evidence="5">Co18 / CGMCC 3.14243</strain>
        <tissue evidence="4">Fruit-body</tissue>
    </source>
</reference>
<dbReference type="PANTHER" id="PTHR43201">
    <property type="entry name" value="ACYL-COA SYNTHETASE"/>
    <property type="match status" value="1"/>
</dbReference>
<dbReference type="eggNOG" id="KOG1176">
    <property type="taxonomic scope" value="Eukaryota"/>
</dbReference>
<dbReference type="Gene3D" id="3.40.50.12780">
    <property type="entry name" value="N-terminal domain of ligase-like"/>
    <property type="match status" value="1"/>
</dbReference>
<dbReference type="PANTHER" id="PTHR43201:SF8">
    <property type="entry name" value="ACYL-COA SYNTHETASE FAMILY MEMBER 3"/>
    <property type="match status" value="1"/>
</dbReference>
<accession>T5AAL9</accession>
<dbReference type="AlphaFoldDB" id="T5AAL9"/>
<evidence type="ECO:0000256" key="1">
    <source>
        <dbReference type="ARBA" id="ARBA00006432"/>
    </source>
</evidence>
<dbReference type="Pfam" id="PF13193">
    <property type="entry name" value="AMP-binding_C"/>
    <property type="match status" value="1"/>
</dbReference>
<dbReference type="CDD" id="cd04433">
    <property type="entry name" value="AFD_class_I"/>
    <property type="match status" value="1"/>
</dbReference>
<comment type="similarity">
    <text evidence="1">Belongs to the ATP-dependent AMP-binding enzyme family.</text>
</comment>
<dbReference type="HOGENOM" id="CLU_000022_59_11_1"/>
<protein>
    <submittedName>
        <fullName evidence="4">Acyl-CoA synthetase</fullName>
    </submittedName>
</protein>
<dbReference type="OrthoDB" id="6614653at2759"/>
<evidence type="ECO:0000313" key="5">
    <source>
        <dbReference type="Proteomes" id="UP000019374"/>
    </source>
</evidence>
<dbReference type="Pfam" id="PF00501">
    <property type="entry name" value="AMP-binding"/>
    <property type="match status" value="1"/>
</dbReference>
<feature type="domain" description="AMP-binding enzyme C-terminal" evidence="3">
    <location>
        <begin position="424"/>
        <end position="500"/>
    </location>
</feature>
<gene>
    <name evidence="4" type="ORF">OCS_01775</name>
</gene>
<dbReference type="InterPro" id="IPR025110">
    <property type="entry name" value="AMP-bd_C"/>
</dbReference>
<dbReference type="Proteomes" id="UP000019374">
    <property type="component" value="Unassembled WGS sequence"/>
</dbReference>
<sequence>MTAGKLLKFPHDSVLVKLLVAARQTSDTKTIVHDALGFEKSYPELLGDVLKTRQLLWARLPPSAIDDRGLLRGDSQYVAILAKSGYEFLVAFFSIRAMGGVCVPLGSGVLPEEAQYFLSKTNATCMLAGRDSMGRADAIRTHVQDLALFPISIEAAPSRRVEIDDTLRMDPDGPGLVMFSSGTTGLPKGAVLPRRCFSAALPMEPGAVALHYRPANWIGGAASLIQPMLSGNTLYSIRVEAGNARAEAVLEAFRTHRITHARFTPDLLRRMKDLLMGDFSKGDKGNHFRGLSSIMCSAGMLESSTKDFWTDLTGLPFENIYAATELGGPATRGVSGIQGSIGTPMPGIKAKISEGNQGELYIKSPNMFTRYIGDEETTQAAFDDEGYFKTGDLAVLRDGEYIFAGRVNVDYVQFGLYRISTLTVESSLMNLPRISEACVVAVPDNDVSQLCGAVVRLSTGQTTLAQIRSDLRYSLAPYKLPTLLRILKDGEDLPRTVSGKPIKRQILNLYFGSTDGAQPKTDPPGVERCGWEAAIKPWDFCGLQSAD</sequence>
<name>T5AAL9_OPHSC</name>
<dbReference type="PROSITE" id="PS00455">
    <property type="entry name" value="AMP_BINDING"/>
    <property type="match status" value="1"/>
</dbReference>
<dbReference type="GO" id="GO:0031956">
    <property type="term" value="F:medium-chain fatty acid-CoA ligase activity"/>
    <property type="evidence" value="ECO:0007669"/>
    <property type="project" value="TreeGrafter"/>
</dbReference>
<dbReference type="InterPro" id="IPR045851">
    <property type="entry name" value="AMP-bd_C_sf"/>
</dbReference>
<dbReference type="InterPro" id="IPR020845">
    <property type="entry name" value="AMP-binding_CS"/>
</dbReference>
<organism evidence="4 5">
    <name type="scientific">Ophiocordyceps sinensis (strain Co18 / CGMCC 3.14243)</name>
    <name type="common">Yarsagumba caterpillar fungus</name>
    <name type="synonym">Hirsutella sinensis</name>
    <dbReference type="NCBI Taxonomy" id="911162"/>
    <lineage>
        <taxon>Eukaryota</taxon>
        <taxon>Fungi</taxon>
        <taxon>Dikarya</taxon>
        <taxon>Ascomycota</taxon>
        <taxon>Pezizomycotina</taxon>
        <taxon>Sordariomycetes</taxon>
        <taxon>Hypocreomycetidae</taxon>
        <taxon>Hypocreales</taxon>
        <taxon>Ophiocordycipitaceae</taxon>
        <taxon>Ophiocordyceps</taxon>
    </lineage>
</organism>
<dbReference type="EMBL" id="KE652301">
    <property type="protein sequence ID" value="EQL02520.1"/>
    <property type="molecule type" value="Genomic_DNA"/>
</dbReference>
<dbReference type="InterPro" id="IPR042099">
    <property type="entry name" value="ANL_N_sf"/>
</dbReference>
<proteinExistence type="inferred from homology"/>
<dbReference type="SUPFAM" id="SSF56801">
    <property type="entry name" value="Acetyl-CoA synthetase-like"/>
    <property type="match status" value="1"/>
</dbReference>
<evidence type="ECO:0000259" key="3">
    <source>
        <dbReference type="Pfam" id="PF13193"/>
    </source>
</evidence>
<evidence type="ECO:0000313" key="4">
    <source>
        <dbReference type="EMBL" id="EQL02520.1"/>
    </source>
</evidence>
<evidence type="ECO:0000259" key="2">
    <source>
        <dbReference type="Pfam" id="PF00501"/>
    </source>
</evidence>
<dbReference type="InterPro" id="IPR000873">
    <property type="entry name" value="AMP-dep_synth/lig_dom"/>
</dbReference>
<dbReference type="GO" id="GO:0006631">
    <property type="term" value="P:fatty acid metabolic process"/>
    <property type="evidence" value="ECO:0007669"/>
    <property type="project" value="TreeGrafter"/>
</dbReference>
<feature type="domain" description="AMP-dependent synthetase/ligase" evidence="2">
    <location>
        <begin position="67"/>
        <end position="371"/>
    </location>
</feature>